<name>A0A2I5SRC4_ECOLX</name>
<proteinExistence type="predicted"/>
<protein>
    <submittedName>
        <fullName evidence="2">Uncharacterized protein</fullName>
    </submittedName>
</protein>
<sequence length="57" mass="5856">MNPYSKPIPGTLARMKVPGMSAEAVAKADAPIAVGNRQSDETQSTAAKAANAPETDQ</sequence>
<evidence type="ECO:0000313" key="2">
    <source>
        <dbReference type="EMBL" id="STJ10094.1"/>
    </source>
</evidence>
<organism evidence="2 3">
    <name type="scientific">Escherichia coli</name>
    <dbReference type="NCBI Taxonomy" id="562"/>
    <lineage>
        <taxon>Bacteria</taxon>
        <taxon>Pseudomonadati</taxon>
        <taxon>Pseudomonadota</taxon>
        <taxon>Gammaproteobacteria</taxon>
        <taxon>Enterobacterales</taxon>
        <taxon>Enterobacteriaceae</taxon>
        <taxon>Escherichia</taxon>
    </lineage>
</organism>
<dbReference type="Proteomes" id="UP000254495">
    <property type="component" value="Unassembled WGS sequence"/>
</dbReference>
<evidence type="ECO:0000313" key="3">
    <source>
        <dbReference type="Proteomes" id="UP000254495"/>
    </source>
</evidence>
<accession>A0A2I5SRC4</accession>
<reference evidence="2 3" key="1">
    <citation type="submission" date="2018-06" db="EMBL/GenBank/DDBJ databases">
        <authorList>
            <consortium name="Pathogen Informatics"/>
            <person name="Doyle S."/>
        </authorList>
    </citation>
    <scope>NUCLEOTIDE SEQUENCE [LARGE SCALE GENOMIC DNA]</scope>
    <source>
        <strain evidence="2 3">NCTC9077</strain>
    </source>
</reference>
<dbReference type="AlphaFoldDB" id="A0A2I5SRC4"/>
<evidence type="ECO:0000256" key="1">
    <source>
        <dbReference type="SAM" id="MobiDB-lite"/>
    </source>
</evidence>
<dbReference type="EMBL" id="UGCU01000001">
    <property type="protein sequence ID" value="STJ10094.1"/>
    <property type="molecule type" value="Genomic_DNA"/>
</dbReference>
<feature type="region of interest" description="Disordered" evidence="1">
    <location>
        <begin position="31"/>
        <end position="57"/>
    </location>
</feature>
<gene>
    <name evidence="2" type="ORF">NCTC9077_01755</name>
</gene>